<comment type="caution">
    <text evidence="2">The sequence shown here is derived from an EMBL/GenBank/DDBJ whole genome shotgun (WGS) entry which is preliminary data.</text>
</comment>
<feature type="region of interest" description="Disordered" evidence="1">
    <location>
        <begin position="130"/>
        <end position="241"/>
    </location>
</feature>
<keyword evidence="3" id="KW-1185">Reference proteome</keyword>
<dbReference type="AlphaFoldDB" id="A0A9P6HGE0"/>
<gene>
    <name evidence="2" type="ORF">BJ322DRAFT_670611</name>
</gene>
<dbReference type="Proteomes" id="UP000736335">
    <property type="component" value="Unassembled WGS sequence"/>
</dbReference>
<dbReference type="EMBL" id="WIUZ02000005">
    <property type="protein sequence ID" value="KAF9786746.1"/>
    <property type="molecule type" value="Genomic_DNA"/>
</dbReference>
<feature type="compositionally biased region" description="Basic and acidic residues" evidence="1">
    <location>
        <begin position="33"/>
        <end position="43"/>
    </location>
</feature>
<feature type="compositionally biased region" description="Polar residues" evidence="1">
    <location>
        <begin position="225"/>
        <end position="241"/>
    </location>
</feature>
<feature type="compositionally biased region" description="Polar residues" evidence="1">
    <location>
        <begin position="79"/>
        <end position="96"/>
    </location>
</feature>
<proteinExistence type="predicted"/>
<evidence type="ECO:0000256" key="1">
    <source>
        <dbReference type="SAM" id="MobiDB-lite"/>
    </source>
</evidence>
<accession>A0A9P6HGE0</accession>
<sequence>MNVATETERFPTLTSLVISPNLQALLEYDDRLRAPSESHKRPEGAPVGRVQHVRYPSWSEQEVPTVPLPPPRRRKKSGLTMSPKTISELESASPSTDALPGAGGLEVPEEVVFTRPEDILEEVEVEDLMNPYLNSPPSPPRYFYPRPDEEEEGTGQPSAFYTLEKSRSVGRTKRQRSLSDQTEGGQLVPPRFIRANHGGSRPKERVSGARATATRPLLLHRHKPSLSSTHSHQVRSQPPPV</sequence>
<name>A0A9P6HGE0_9AGAM</name>
<evidence type="ECO:0000313" key="2">
    <source>
        <dbReference type="EMBL" id="KAF9786746.1"/>
    </source>
</evidence>
<reference evidence="2" key="2">
    <citation type="submission" date="2020-11" db="EMBL/GenBank/DDBJ databases">
        <authorList>
            <consortium name="DOE Joint Genome Institute"/>
            <person name="Kuo A."/>
            <person name="Miyauchi S."/>
            <person name="Kiss E."/>
            <person name="Drula E."/>
            <person name="Kohler A."/>
            <person name="Sanchez-Garcia M."/>
            <person name="Andreopoulos B."/>
            <person name="Barry K.W."/>
            <person name="Bonito G."/>
            <person name="Buee M."/>
            <person name="Carver A."/>
            <person name="Chen C."/>
            <person name="Cichocki N."/>
            <person name="Clum A."/>
            <person name="Culley D."/>
            <person name="Crous P.W."/>
            <person name="Fauchery L."/>
            <person name="Girlanda M."/>
            <person name="Hayes R."/>
            <person name="Keri Z."/>
            <person name="Labutti K."/>
            <person name="Lipzen A."/>
            <person name="Lombard V."/>
            <person name="Magnuson J."/>
            <person name="Maillard F."/>
            <person name="Morin E."/>
            <person name="Murat C."/>
            <person name="Nolan M."/>
            <person name="Ohm R."/>
            <person name="Pangilinan J."/>
            <person name="Pereira M."/>
            <person name="Perotto S."/>
            <person name="Peter M."/>
            <person name="Riley R."/>
            <person name="Sitrit Y."/>
            <person name="Stielow B."/>
            <person name="Szollosi G."/>
            <person name="Zifcakova L."/>
            <person name="Stursova M."/>
            <person name="Spatafora J.W."/>
            <person name="Tedersoo L."/>
            <person name="Vaario L.-M."/>
            <person name="Yamada A."/>
            <person name="Yan M."/>
            <person name="Wang P."/>
            <person name="Xu J."/>
            <person name="Bruns T."/>
            <person name="Baldrian P."/>
            <person name="Vilgalys R."/>
            <person name="Henrissat B."/>
            <person name="Grigoriev I.V."/>
            <person name="Hibbett D."/>
            <person name="Nagy L.G."/>
            <person name="Martin F.M."/>
        </authorList>
    </citation>
    <scope>NUCLEOTIDE SEQUENCE</scope>
    <source>
        <strain evidence="2">UH-Tt-Lm1</strain>
    </source>
</reference>
<evidence type="ECO:0000313" key="3">
    <source>
        <dbReference type="Proteomes" id="UP000736335"/>
    </source>
</evidence>
<protein>
    <submittedName>
        <fullName evidence="2">Uncharacterized protein</fullName>
    </submittedName>
</protein>
<organism evidence="2 3">
    <name type="scientific">Thelephora terrestris</name>
    <dbReference type="NCBI Taxonomy" id="56493"/>
    <lineage>
        <taxon>Eukaryota</taxon>
        <taxon>Fungi</taxon>
        <taxon>Dikarya</taxon>
        <taxon>Basidiomycota</taxon>
        <taxon>Agaricomycotina</taxon>
        <taxon>Agaricomycetes</taxon>
        <taxon>Thelephorales</taxon>
        <taxon>Thelephoraceae</taxon>
        <taxon>Thelephora</taxon>
    </lineage>
</organism>
<reference evidence="2" key="1">
    <citation type="journal article" date="2020" name="Nat. Commun.">
        <title>Large-scale genome sequencing of mycorrhizal fungi provides insights into the early evolution of symbiotic traits.</title>
        <authorList>
            <person name="Miyauchi S."/>
            <person name="Kiss E."/>
            <person name="Kuo A."/>
            <person name="Drula E."/>
            <person name="Kohler A."/>
            <person name="Sanchez-Garcia M."/>
            <person name="Morin E."/>
            <person name="Andreopoulos B."/>
            <person name="Barry K.W."/>
            <person name="Bonito G."/>
            <person name="Buee M."/>
            <person name="Carver A."/>
            <person name="Chen C."/>
            <person name="Cichocki N."/>
            <person name="Clum A."/>
            <person name="Culley D."/>
            <person name="Crous P.W."/>
            <person name="Fauchery L."/>
            <person name="Girlanda M."/>
            <person name="Hayes R.D."/>
            <person name="Keri Z."/>
            <person name="LaButti K."/>
            <person name="Lipzen A."/>
            <person name="Lombard V."/>
            <person name="Magnuson J."/>
            <person name="Maillard F."/>
            <person name="Murat C."/>
            <person name="Nolan M."/>
            <person name="Ohm R.A."/>
            <person name="Pangilinan J."/>
            <person name="Pereira M.F."/>
            <person name="Perotto S."/>
            <person name="Peter M."/>
            <person name="Pfister S."/>
            <person name="Riley R."/>
            <person name="Sitrit Y."/>
            <person name="Stielow J.B."/>
            <person name="Szollosi G."/>
            <person name="Zifcakova L."/>
            <person name="Stursova M."/>
            <person name="Spatafora J.W."/>
            <person name="Tedersoo L."/>
            <person name="Vaario L.M."/>
            <person name="Yamada A."/>
            <person name="Yan M."/>
            <person name="Wang P."/>
            <person name="Xu J."/>
            <person name="Bruns T."/>
            <person name="Baldrian P."/>
            <person name="Vilgalys R."/>
            <person name="Dunand C."/>
            <person name="Henrissat B."/>
            <person name="Grigoriev I.V."/>
            <person name="Hibbett D."/>
            <person name="Nagy L.G."/>
            <person name="Martin F.M."/>
        </authorList>
    </citation>
    <scope>NUCLEOTIDE SEQUENCE</scope>
    <source>
        <strain evidence="2">UH-Tt-Lm1</strain>
    </source>
</reference>
<feature type="region of interest" description="Disordered" evidence="1">
    <location>
        <begin position="33"/>
        <end position="106"/>
    </location>
</feature>